<dbReference type="Proteomes" id="UP000712600">
    <property type="component" value="Unassembled WGS sequence"/>
</dbReference>
<evidence type="ECO:0000256" key="1">
    <source>
        <dbReference type="SAM" id="MobiDB-lite"/>
    </source>
</evidence>
<accession>A0A8S9RDL0</accession>
<comment type="caution">
    <text evidence="2">The sequence shown here is derived from an EMBL/GenBank/DDBJ whole genome shotgun (WGS) entry which is preliminary data.</text>
</comment>
<protein>
    <submittedName>
        <fullName evidence="2">Uncharacterized protein</fullName>
    </submittedName>
</protein>
<reference evidence="2" key="1">
    <citation type="submission" date="2019-12" db="EMBL/GenBank/DDBJ databases">
        <title>Genome sequencing and annotation of Brassica cretica.</title>
        <authorList>
            <person name="Studholme D.J."/>
            <person name="Sarris P."/>
        </authorList>
    </citation>
    <scope>NUCLEOTIDE SEQUENCE</scope>
    <source>
        <strain evidence="2">PFS-109/04</strain>
        <tissue evidence="2">Leaf</tissue>
    </source>
</reference>
<sequence>MKHLLRFNTMSKVSTLLCQEGNVVRGMMVKPTNLLPFPLSTANKKKKKKKKKKKVTKRKKENKPKGKKLGDEDLNPSPGKKLLSAHQCYKWGKWRLAIVLLHSHLVVTPITAGAKQEAL</sequence>
<name>A0A8S9RDL0_BRACR</name>
<evidence type="ECO:0000313" key="3">
    <source>
        <dbReference type="Proteomes" id="UP000712600"/>
    </source>
</evidence>
<evidence type="ECO:0000313" key="2">
    <source>
        <dbReference type="EMBL" id="KAF3570870.1"/>
    </source>
</evidence>
<organism evidence="2 3">
    <name type="scientific">Brassica cretica</name>
    <name type="common">Mustard</name>
    <dbReference type="NCBI Taxonomy" id="69181"/>
    <lineage>
        <taxon>Eukaryota</taxon>
        <taxon>Viridiplantae</taxon>
        <taxon>Streptophyta</taxon>
        <taxon>Embryophyta</taxon>
        <taxon>Tracheophyta</taxon>
        <taxon>Spermatophyta</taxon>
        <taxon>Magnoliopsida</taxon>
        <taxon>eudicotyledons</taxon>
        <taxon>Gunneridae</taxon>
        <taxon>Pentapetalae</taxon>
        <taxon>rosids</taxon>
        <taxon>malvids</taxon>
        <taxon>Brassicales</taxon>
        <taxon>Brassicaceae</taxon>
        <taxon>Brassiceae</taxon>
        <taxon>Brassica</taxon>
    </lineage>
</organism>
<proteinExistence type="predicted"/>
<feature type="compositionally biased region" description="Basic residues" evidence="1">
    <location>
        <begin position="43"/>
        <end position="67"/>
    </location>
</feature>
<gene>
    <name evidence="2" type="ORF">F2Q69_00062954</name>
</gene>
<feature type="region of interest" description="Disordered" evidence="1">
    <location>
        <begin position="35"/>
        <end position="79"/>
    </location>
</feature>
<dbReference type="EMBL" id="QGKX02000095">
    <property type="protein sequence ID" value="KAF3570870.1"/>
    <property type="molecule type" value="Genomic_DNA"/>
</dbReference>
<dbReference type="AlphaFoldDB" id="A0A8S9RDL0"/>